<reference evidence="6" key="1">
    <citation type="submission" date="2017-02" db="EMBL/GenBank/DDBJ databases">
        <authorList>
            <person name="Daims H."/>
        </authorList>
    </citation>
    <scope>NUCLEOTIDE SEQUENCE [LARGE SCALE GENOMIC DNA]</scope>
</reference>
<proteinExistence type="predicted"/>
<dbReference type="PANTHER" id="PTHR42756:SF1">
    <property type="entry name" value="TRANSCRIPTIONAL REPRESSOR OF EMRAB OPERON"/>
    <property type="match status" value="1"/>
</dbReference>
<dbReference type="SMART" id="SM00347">
    <property type="entry name" value="HTH_MARR"/>
    <property type="match status" value="1"/>
</dbReference>
<dbReference type="PROSITE" id="PS01117">
    <property type="entry name" value="HTH_MARR_1"/>
    <property type="match status" value="1"/>
</dbReference>
<dbReference type="GO" id="GO:0003677">
    <property type="term" value="F:DNA binding"/>
    <property type="evidence" value="ECO:0007669"/>
    <property type="project" value="UniProtKB-KW"/>
</dbReference>
<dbReference type="GO" id="GO:0003700">
    <property type="term" value="F:DNA-binding transcription factor activity"/>
    <property type="evidence" value="ECO:0007669"/>
    <property type="project" value="InterPro"/>
</dbReference>
<evidence type="ECO:0000256" key="3">
    <source>
        <dbReference type="ARBA" id="ARBA00023163"/>
    </source>
</evidence>
<dbReference type="AlphaFoldDB" id="A0A1R4HEE4"/>
<dbReference type="Pfam" id="PF12802">
    <property type="entry name" value="MarR_2"/>
    <property type="match status" value="1"/>
</dbReference>
<dbReference type="Gene3D" id="1.10.10.10">
    <property type="entry name" value="Winged helix-like DNA-binding domain superfamily/Winged helix DNA-binding domain"/>
    <property type="match status" value="1"/>
</dbReference>
<organism evidence="5 6">
    <name type="scientific">Crenothrix polyspora</name>
    <dbReference type="NCBI Taxonomy" id="360316"/>
    <lineage>
        <taxon>Bacteria</taxon>
        <taxon>Pseudomonadati</taxon>
        <taxon>Pseudomonadota</taxon>
        <taxon>Gammaproteobacteria</taxon>
        <taxon>Methylococcales</taxon>
        <taxon>Crenotrichaceae</taxon>
        <taxon>Crenothrix</taxon>
    </lineage>
</organism>
<dbReference type="PANTHER" id="PTHR42756">
    <property type="entry name" value="TRANSCRIPTIONAL REGULATOR, MARR"/>
    <property type="match status" value="1"/>
</dbReference>
<keyword evidence="1" id="KW-0805">Transcription regulation</keyword>
<protein>
    <submittedName>
        <fullName evidence="5">Regulatory protein MarR (Modular protein)</fullName>
    </submittedName>
</protein>
<keyword evidence="2" id="KW-0238">DNA-binding</keyword>
<dbReference type="InterPro" id="IPR000835">
    <property type="entry name" value="HTH_MarR-typ"/>
</dbReference>
<evidence type="ECO:0000313" key="5">
    <source>
        <dbReference type="EMBL" id="SJM94602.1"/>
    </source>
</evidence>
<gene>
    <name evidence="5" type="ORF">CRENPOLYSF1_550060</name>
</gene>
<dbReference type="InterPro" id="IPR036388">
    <property type="entry name" value="WH-like_DNA-bd_sf"/>
</dbReference>
<dbReference type="InterPro" id="IPR036390">
    <property type="entry name" value="WH_DNA-bd_sf"/>
</dbReference>
<feature type="domain" description="HTH marR-type" evidence="4">
    <location>
        <begin position="46"/>
        <end position="183"/>
    </location>
</feature>
<evidence type="ECO:0000256" key="2">
    <source>
        <dbReference type="ARBA" id="ARBA00023125"/>
    </source>
</evidence>
<dbReference type="PROSITE" id="PS50995">
    <property type="entry name" value="HTH_MARR_2"/>
    <property type="match status" value="1"/>
</dbReference>
<sequence length="234" mass="26492">MAAQHPTCGMEVLNWFTHNTDKFAVRLGVIFDKIRPYIVNLSIMETIDVFDLIERMSALIRSEERKKCAALGLQAVHLQALNYILRCNRYSDTPAALTNYLGMTRGTVSQTLSLLEKKGYITKTTDIHDRRVIHLELSKEGKNILEQARPAELFIKASALLKQKENIEDYETTFSNALTALQKANQSQSFGQCKTCHYFTTTDDGFLCGLTRQPLSQSDSEKICQEHTVVLRGI</sequence>
<dbReference type="SUPFAM" id="SSF46785">
    <property type="entry name" value="Winged helix' DNA-binding domain"/>
    <property type="match status" value="1"/>
</dbReference>
<keyword evidence="3" id="KW-0804">Transcription</keyword>
<name>A0A1R4HEE4_9GAMM</name>
<evidence type="ECO:0000256" key="1">
    <source>
        <dbReference type="ARBA" id="ARBA00023015"/>
    </source>
</evidence>
<evidence type="ECO:0000313" key="6">
    <source>
        <dbReference type="Proteomes" id="UP000195667"/>
    </source>
</evidence>
<evidence type="ECO:0000259" key="4">
    <source>
        <dbReference type="PROSITE" id="PS50995"/>
    </source>
</evidence>
<dbReference type="PRINTS" id="PR00598">
    <property type="entry name" value="HTHMARR"/>
</dbReference>
<dbReference type="EMBL" id="FUKI01000132">
    <property type="protein sequence ID" value="SJM94602.1"/>
    <property type="molecule type" value="Genomic_DNA"/>
</dbReference>
<dbReference type="Proteomes" id="UP000195667">
    <property type="component" value="Unassembled WGS sequence"/>
</dbReference>
<keyword evidence="6" id="KW-1185">Reference proteome</keyword>
<accession>A0A1R4HEE4</accession>
<dbReference type="InterPro" id="IPR023187">
    <property type="entry name" value="Tscrpt_reg_MarR-type_CS"/>
</dbReference>